<reference evidence="2" key="1">
    <citation type="submission" date="2019-03" db="EMBL/GenBank/DDBJ databases">
        <title>WGS assembly of Setaria viridis.</title>
        <authorList>
            <person name="Huang P."/>
            <person name="Jenkins J."/>
            <person name="Grimwood J."/>
            <person name="Barry K."/>
            <person name="Healey A."/>
            <person name="Mamidi S."/>
            <person name="Sreedasyam A."/>
            <person name="Shu S."/>
            <person name="Feldman M."/>
            <person name="Wu J."/>
            <person name="Yu Y."/>
            <person name="Chen C."/>
            <person name="Johnson J."/>
            <person name="Rokhsar D."/>
            <person name="Baxter I."/>
            <person name="Schmutz J."/>
            <person name="Brutnell T."/>
            <person name="Kellogg E."/>
        </authorList>
    </citation>
    <scope>NUCLEOTIDE SEQUENCE [LARGE SCALE GENOMIC DNA]</scope>
</reference>
<dbReference type="EMBL" id="CM016556">
    <property type="protein sequence ID" value="TKW17639.1"/>
    <property type="molecule type" value="Genomic_DNA"/>
</dbReference>
<name>A0A4U6UU64_SETVI</name>
<feature type="region of interest" description="Disordered" evidence="1">
    <location>
        <begin position="1"/>
        <end position="57"/>
    </location>
</feature>
<evidence type="ECO:0000313" key="3">
    <source>
        <dbReference type="Proteomes" id="UP000298652"/>
    </source>
</evidence>
<dbReference type="AlphaFoldDB" id="A0A4U6UU64"/>
<protein>
    <submittedName>
        <fullName evidence="2">Uncharacterized protein</fullName>
    </submittedName>
</protein>
<evidence type="ECO:0000256" key="1">
    <source>
        <dbReference type="SAM" id="MobiDB-lite"/>
    </source>
</evidence>
<organism evidence="2 3">
    <name type="scientific">Setaria viridis</name>
    <name type="common">Green bristlegrass</name>
    <name type="synonym">Setaria italica subsp. viridis</name>
    <dbReference type="NCBI Taxonomy" id="4556"/>
    <lineage>
        <taxon>Eukaryota</taxon>
        <taxon>Viridiplantae</taxon>
        <taxon>Streptophyta</taxon>
        <taxon>Embryophyta</taxon>
        <taxon>Tracheophyta</taxon>
        <taxon>Spermatophyta</taxon>
        <taxon>Magnoliopsida</taxon>
        <taxon>Liliopsida</taxon>
        <taxon>Poales</taxon>
        <taxon>Poaceae</taxon>
        <taxon>PACMAD clade</taxon>
        <taxon>Panicoideae</taxon>
        <taxon>Panicodae</taxon>
        <taxon>Paniceae</taxon>
        <taxon>Cenchrinae</taxon>
        <taxon>Setaria</taxon>
    </lineage>
</organism>
<evidence type="ECO:0000313" key="2">
    <source>
        <dbReference type="EMBL" id="TKW17639.1"/>
    </source>
</evidence>
<dbReference type="Proteomes" id="UP000298652">
    <property type="component" value="Chromosome 5"/>
</dbReference>
<proteinExistence type="predicted"/>
<dbReference type="Gramene" id="TKW17639">
    <property type="protein sequence ID" value="TKW17639"/>
    <property type="gene ID" value="SEVIR_5G381500v2"/>
</dbReference>
<accession>A0A4U6UU64</accession>
<keyword evidence="3" id="KW-1185">Reference proteome</keyword>
<sequence length="142" mass="15167">MCGRAREDGRRGRAAQACRRAREDGRRAYAGRRQAGTPAARVAAPAGRRRFGRGGSHTGGPLALGLHALAAAAGSRRSPVARAPPLERAALHVAAHGRDYVHVRSEVAQVRLRLRTIASSGILGSRGIRCTKNWHCYGPAYD</sequence>
<feature type="compositionally biased region" description="Low complexity" evidence="1">
    <location>
        <begin position="31"/>
        <end position="46"/>
    </location>
</feature>
<gene>
    <name evidence="2" type="ORF">SEVIR_5G381500v2</name>
</gene>
<feature type="compositionally biased region" description="Basic and acidic residues" evidence="1">
    <location>
        <begin position="1"/>
        <end position="11"/>
    </location>
</feature>